<evidence type="ECO:0000313" key="3">
    <source>
        <dbReference type="Proteomes" id="UP000199400"/>
    </source>
</evidence>
<name>A0A1I2I1D3_9BACT</name>
<dbReference type="STRING" id="54.SAMN02745121_08336"/>
<reference evidence="3" key="1">
    <citation type="submission" date="2016-10" db="EMBL/GenBank/DDBJ databases">
        <authorList>
            <person name="Varghese N."/>
            <person name="Submissions S."/>
        </authorList>
    </citation>
    <scope>NUCLEOTIDE SEQUENCE [LARGE SCALE GENOMIC DNA]</scope>
    <source>
        <strain evidence="3">ATCC 25963</strain>
    </source>
</reference>
<keyword evidence="3" id="KW-1185">Reference proteome</keyword>
<dbReference type="Pfam" id="PF14312">
    <property type="entry name" value="FG-GAP_2"/>
    <property type="match status" value="1"/>
</dbReference>
<dbReference type="Proteomes" id="UP000199400">
    <property type="component" value="Unassembled WGS sequence"/>
</dbReference>
<dbReference type="InterPro" id="IPR028994">
    <property type="entry name" value="Integrin_alpha_N"/>
</dbReference>
<accession>A0A1I2I1D3</accession>
<evidence type="ECO:0000313" key="2">
    <source>
        <dbReference type="EMBL" id="SFF35450.1"/>
    </source>
</evidence>
<dbReference type="PANTHER" id="PTHR36220:SF1">
    <property type="entry name" value="GAMMA TUBULIN COMPLEX COMPONENT C-TERMINAL DOMAIN-CONTAINING PROTEIN"/>
    <property type="match status" value="1"/>
</dbReference>
<dbReference type="Gene3D" id="2.130.10.130">
    <property type="entry name" value="Integrin alpha, N-terminal"/>
    <property type="match status" value="1"/>
</dbReference>
<dbReference type="AlphaFoldDB" id="A0A1I2I1D3"/>
<dbReference type="PANTHER" id="PTHR36220">
    <property type="entry name" value="UNNAMED PRODUCT"/>
    <property type="match status" value="1"/>
</dbReference>
<dbReference type="EMBL" id="FOMX01000052">
    <property type="protein sequence ID" value="SFF35450.1"/>
    <property type="molecule type" value="Genomic_DNA"/>
</dbReference>
<evidence type="ECO:0000256" key="1">
    <source>
        <dbReference type="ARBA" id="ARBA00022729"/>
    </source>
</evidence>
<dbReference type="InterPro" id="IPR013517">
    <property type="entry name" value="FG-GAP"/>
</dbReference>
<sequence>MFSRLDQTWQQDAYIKAPNAEEVDVFGRALALSGNGGVLVVGAQNEEGGGVGSFADPSDNTAPNSGAAYVFTHVNGAWMHRHYLKAPNSHTDCQFGAALGLTADGSTLVIAAPHETSTATGIGGNPHDMAGTGIGAVYIY</sequence>
<protein>
    <submittedName>
        <fullName evidence="2">FG-GAP repeat-containing protein</fullName>
    </submittedName>
</protein>
<gene>
    <name evidence="2" type="ORF">SAMN02745121_08336</name>
</gene>
<organism evidence="2 3">
    <name type="scientific">Nannocystis exedens</name>
    <dbReference type="NCBI Taxonomy" id="54"/>
    <lineage>
        <taxon>Bacteria</taxon>
        <taxon>Pseudomonadati</taxon>
        <taxon>Myxococcota</taxon>
        <taxon>Polyangia</taxon>
        <taxon>Nannocystales</taxon>
        <taxon>Nannocystaceae</taxon>
        <taxon>Nannocystis</taxon>
    </lineage>
</organism>
<keyword evidence="1" id="KW-0732">Signal</keyword>
<proteinExistence type="predicted"/>